<keyword evidence="4 5" id="KW-0472">Membrane</keyword>
<dbReference type="Proteomes" id="UP000070168">
    <property type="component" value="Unassembled WGS sequence"/>
</dbReference>
<feature type="chain" id="PRO_5007800813" description="Mid2 domain-containing protein" evidence="6">
    <location>
        <begin position="17"/>
        <end position="257"/>
    </location>
</feature>
<dbReference type="PANTHER" id="PTHR15549:SF26">
    <property type="entry name" value="AXIAL BUDDING PATTERN PROTEIN 2-RELATED"/>
    <property type="match status" value="1"/>
</dbReference>
<dbReference type="OrthoDB" id="5390143at2759"/>
<accession>A0A135LSZ6</accession>
<protein>
    <recommendedName>
        <fullName evidence="9">Mid2 domain-containing protein</fullName>
    </recommendedName>
</protein>
<dbReference type="STRING" id="5078.A0A135LSZ6"/>
<feature type="signal peptide" evidence="6">
    <location>
        <begin position="1"/>
        <end position="16"/>
    </location>
</feature>
<keyword evidence="2 5" id="KW-0812">Transmembrane</keyword>
<keyword evidence="6" id="KW-0732">Signal</keyword>
<evidence type="ECO:0000313" key="8">
    <source>
        <dbReference type="Proteomes" id="UP000070168"/>
    </source>
</evidence>
<dbReference type="GO" id="GO:0016020">
    <property type="term" value="C:membrane"/>
    <property type="evidence" value="ECO:0007669"/>
    <property type="project" value="UniProtKB-SubCell"/>
</dbReference>
<feature type="transmembrane region" description="Helical" evidence="5">
    <location>
        <begin position="180"/>
        <end position="202"/>
    </location>
</feature>
<evidence type="ECO:0000256" key="6">
    <source>
        <dbReference type="SAM" id="SignalP"/>
    </source>
</evidence>
<evidence type="ECO:0008006" key="9">
    <source>
        <dbReference type="Google" id="ProtNLM"/>
    </source>
</evidence>
<comment type="caution">
    <text evidence="7">The sequence shown here is derived from an EMBL/GenBank/DDBJ whole genome shotgun (WGS) entry which is preliminary data.</text>
</comment>
<gene>
    <name evidence="7" type="ORF">PGRI_083770</name>
</gene>
<evidence type="ECO:0000256" key="3">
    <source>
        <dbReference type="ARBA" id="ARBA00022989"/>
    </source>
</evidence>
<proteinExistence type="predicted"/>
<reference evidence="7 8" key="1">
    <citation type="journal article" date="2016" name="BMC Genomics">
        <title>Genome sequencing and secondary metabolism of the postharvest pathogen Penicillium griseofulvum.</title>
        <authorList>
            <person name="Banani H."/>
            <person name="Marcet-Houben M."/>
            <person name="Ballester A.R."/>
            <person name="Abbruscato P."/>
            <person name="Gonzalez-Candelas L."/>
            <person name="Gabaldon T."/>
            <person name="Spadaro D."/>
        </authorList>
    </citation>
    <scope>NUCLEOTIDE SEQUENCE [LARGE SCALE GENOMIC DNA]</scope>
    <source>
        <strain evidence="7 8">PG3</strain>
    </source>
</reference>
<dbReference type="InterPro" id="IPR051694">
    <property type="entry name" value="Immunoregulatory_rcpt-like"/>
</dbReference>
<dbReference type="GO" id="GO:0071944">
    <property type="term" value="C:cell periphery"/>
    <property type="evidence" value="ECO:0007669"/>
    <property type="project" value="UniProtKB-ARBA"/>
</dbReference>
<name>A0A135LSZ6_PENPA</name>
<evidence type="ECO:0000256" key="1">
    <source>
        <dbReference type="ARBA" id="ARBA00004167"/>
    </source>
</evidence>
<keyword evidence="8" id="KW-1185">Reference proteome</keyword>
<comment type="subcellular location">
    <subcellularLocation>
        <location evidence="1">Membrane</location>
        <topology evidence="1">Single-pass membrane protein</topology>
    </subcellularLocation>
</comment>
<dbReference type="EMBL" id="LHQR01000027">
    <property type="protein sequence ID" value="KXG52093.1"/>
    <property type="molecule type" value="Genomic_DNA"/>
</dbReference>
<dbReference type="AlphaFoldDB" id="A0A135LSZ6"/>
<dbReference type="RefSeq" id="XP_040650629.1">
    <property type="nucleotide sequence ID" value="XM_040796091.1"/>
</dbReference>
<dbReference type="GeneID" id="63711391"/>
<evidence type="ECO:0000256" key="4">
    <source>
        <dbReference type="ARBA" id="ARBA00023136"/>
    </source>
</evidence>
<evidence type="ECO:0000313" key="7">
    <source>
        <dbReference type="EMBL" id="KXG52093.1"/>
    </source>
</evidence>
<keyword evidence="3 5" id="KW-1133">Transmembrane helix</keyword>
<dbReference type="PANTHER" id="PTHR15549">
    <property type="entry name" value="PAIRED IMMUNOGLOBULIN-LIKE TYPE 2 RECEPTOR"/>
    <property type="match status" value="1"/>
</dbReference>
<evidence type="ECO:0000256" key="2">
    <source>
        <dbReference type="ARBA" id="ARBA00022692"/>
    </source>
</evidence>
<evidence type="ECO:0000256" key="5">
    <source>
        <dbReference type="SAM" id="Phobius"/>
    </source>
</evidence>
<organism evidence="7 8">
    <name type="scientific">Penicillium patulum</name>
    <name type="common">Penicillium griseofulvum</name>
    <dbReference type="NCBI Taxonomy" id="5078"/>
    <lineage>
        <taxon>Eukaryota</taxon>
        <taxon>Fungi</taxon>
        <taxon>Dikarya</taxon>
        <taxon>Ascomycota</taxon>
        <taxon>Pezizomycotina</taxon>
        <taxon>Eurotiomycetes</taxon>
        <taxon>Eurotiomycetidae</taxon>
        <taxon>Eurotiales</taxon>
        <taxon>Aspergillaceae</taxon>
        <taxon>Penicillium</taxon>
    </lineage>
</organism>
<sequence>MELFLIILLICAIVFAEPGIFYNPPTGGPIHEYRNNPVYILGETVQLRWDTTLETFSIMIWQNDNLDYEWVQTNLHDVTSYDWIVSTNRDLNNGEVFFFQVRNASDINDPDGIFASHYFNITEDDSASFTASSIAISTTQATASTPSLRPSLTTTQAVATTTTAGDNSQGNSGLSGGTKIGVGVGVGLGGAFVAALAIFLFVRRRSKSSTQVNESIPVTSQTQPVIYSKSYNGQAHNEAPKIFEAPANEARRFIELP</sequence>
<dbReference type="OMA" id="EANKFMM"/>